<comment type="pathway">
    <text evidence="1">Protein modification; peptidyl-diphthamide biosynthesis.</text>
</comment>
<dbReference type="PANTHER" id="PTHR46042:SF1">
    <property type="entry name" value="DIPHTHINE METHYLTRANSFERASE"/>
    <property type="match status" value="1"/>
</dbReference>
<dbReference type="PANTHER" id="PTHR46042">
    <property type="entry name" value="DIPHTHINE METHYLTRANSFERASE"/>
    <property type="match status" value="1"/>
</dbReference>
<dbReference type="EMBL" id="FO082266">
    <property type="protein sequence ID" value="CCO19302.1"/>
    <property type="molecule type" value="Genomic_DNA"/>
</dbReference>
<evidence type="ECO:0000256" key="8">
    <source>
        <dbReference type="SAM" id="MobiDB-lite"/>
    </source>
</evidence>
<accession>K8EM35</accession>
<keyword evidence="4" id="KW-0378">Hydrolase</keyword>
<keyword evidence="3" id="KW-0677">Repeat</keyword>
<dbReference type="GO" id="GO:0017183">
    <property type="term" value="P:protein histidyl modification to diphthamide"/>
    <property type="evidence" value="ECO:0007669"/>
    <property type="project" value="TreeGrafter"/>
</dbReference>
<dbReference type="OrthoDB" id="1930760at2759"/>
<dbReference type="InterPro" id="IPR015943">
    <property type="entry name" value="WD40/YVTN_repeat-like_dom_sf"/>
</dbReference>
<name>K8EM35_9CHLO</name>
<feature type="compositionally biased region" description="Acidic residues" evidence="8">
    <location>
        <begin position="358"/>
        <end position="370"/>
    </location>
</feature>
<dbReference type="InterPro" id="IPR052415">
    <property type="entry name" value="Diphthine_MTase"/>
</dbReference>
<evidence type="ECO:0000313" key="10">
    <source>
        <dbReference type="Proteomes" id="UP000198341"/>
    </source>
</evidence>
<evidence type="ECO:0000256" key="3">
    <source>
        <dbReference type="ARBA" id="ARBA00022737"/>
    </source>
</evidence>
<gene>
    <name evidence="9" type="ordered locus">Bathy13g00600</name>
</gene>
<proteinExistence type="inferred from homology"/>
<dbReference type="SUPFAM" id="SSF50978">
    <property type="entry name" value="WD40 repeat-like"/>
    <property type="match status" value="1"/>
</dbReference>
<comment type="catalytic activity">
    <reaction evidence="7">
        <text>diphthine methyl ester-[translation elongation factor 2] + H2O = diphthine-[translation elongation factor 2] + methanol + H(+)</text>
        <dbReference type="Rhea" id="RHEA:42656"/>
        <dbReference type="Rhea" id="RHEA-COMP:10172"/>
        <dbReference type="Rhea" id="RHEA-COMP:10173"/>
        <dbReference type="ChEBI" id="CHEBI:15377"/>
        <dbReference type="ChEBI" id="CHEBI:15378"/>
        <dbReference type="ChEBI" id="CHEBI:17790"/>
        <dbReference type="ChEBI" id="CHEBI:79005"/>
        <dbReference type="ChEBI" id="CHEBI:82696"/>
        <dbReference type="EC" id="3.1.1.97"/>
    </reaction>
</comment>
<dbReference type="Gene3D" id="2.130.10.10">
    <property type="entry name" value="YVTN repeat-like/Quinoprotein amine dehydrogenase"/>
    <property type="match status" value="1"/>
</dbReference>
<dbReference type="STRING" id="41875.K8EM35"/>
<dbReference type="GeneID" id="19012028"/>
<evidence type="ECO:0000256" key="2">
    <source>
        <dbReference type="ARBA" id="ARBA00022574"/>
    </source>
</evidence>
<dbReference type="SMART" id="SM00320">
    <property type="entry name" value="WD40"/>
    <property type="match status" value="4"/>
</dbReference>
<comment type="similarity">
    <text evidence="5">Belongs to the DPH7 family.</text>
</comment>
<dbReference type="EC" id="3.1.1.97" evidence="6"/>
<dbReference type="RefSeq" id="XP_007509499.1">
    <property type="nucleotide sequence ID" value="XM_007509437.1"/>
</dbReference>
<evidence type="ECO:0000313" key="9">
    <source>
        <dbReference type="EMBL" id="CCO19302.1"/>
    </source>
</evidence>
<keyword evidence="10" id="KW-1185">Reference proteome</keyword>
<evidence type="ECO:0000256" key="7">
    <source>
        <dbReference type="ARBA" id="ARBA00047551"/>
    </source>
</evidence>
<dbReference type="GO" id="GO:0005737">
    <property type="term" value="C:cytoplasm"/>
    <property type="evidence" value="ECO:0007669"/>
    <property type="project" value="TreeGrafter"/>
</dbReference>
<dbReference type="Proteomes" id="UP000198341">
    <property type="component" value="Chromosome 13"/>
</dbReference>
<feature type="region of interest" description="Disordered" evidence="8">
    <location>
        <begin position="351"/>
        <end position="370"/>
    </location>
</feature>
<dbReference type="eggNOG" id="KOG0280">
    <property type="taxonomic scope" value="Eukaryota"/>
</dbReference>
<evidence type="ECO:0000256" key="4">
    <source>
        <dbReference type="ARBA" id="ARBA00022801"/>
    </source>
</evidence>
<dbReference type="InterPro" id="IPR036322">
    <property type="entry name" value="WD40_repeat_dom_sf"/>
</dbReference>
<dbReference type="GO" id="GO:0061685">
    <property type="term" value="F:diphthine methylesterase activity"/>
    <property type="evidence" value="ECO:0007669"/>
    <property type="project" value="UniProtKB-EC"/>
</dbReference>
<dbReference type="InterPro" id="IPR001680">
    <property type="entry name" value="WD40_rpt"/>
</dbReference>
<evidence type="ECO:0000256" key="6">
    <source>
        <dbReference type="ARBA" id="ARBA00039131"/>
    </source>
</evidence>
<organism evidence="9 10">
    <name type="scientific">Bathycoccus prasinos</name>
    <dbReference type="NCBI Taxonomy" id="41875"/>
    <lineage>
        <taxon>Eukaryota</taxon>
        <taxon>Viridiplantae</taxon>
        <taxon>Chlorophyta</taxon>
        <taxon>Mamiellophyceae</taxon>
        <taxon>Mamiellales</taxon>
        <taxon>Bathycoccaceae</taxon>
        <taxon>Bathycoccus</taxon>
    </lineage>
</organism>
<dbReference type="AlphaFoldDB" id="K8EM35"/>
<dbReference type="KEGG" id="bpg:Bathy13g00600"/>
<reference evidence="9 10" key="1">
    <citation type="submission" date="2011-10" db="EMBL/GenBank/DDBJ databases">
        <authorList>
            <person name="Genoscope - CEA"/>
        </authorList>
    </citation>
    <scope>NUCLEOTIDE SEQUENCE [LARGE SCALE GENOMIC DNA]</scope>
    <source>
        <strain evidence="9 10">RCC 1105</strain>
    </source>
</reference>
<keyword evidence="2" id="KW-0853">WD repeat</keyword>
<evidence type="ECO:0000256" key="1">
    <source>
        <dbReference type="ARBA" id="ARBA00005156"/>
    </source>
</evidence>
<protein>
    <recommendedName>
        <fullName evidence="6">methylated diphthine methylhydrolase</fullName>
        <ecNumber evidence="6">3.1.1.97</ecNumber>
    </recommendedName>
</protein>
<evidence type="ECO:0000256" key="5">
    <source>
        <dbReference type="ARBA" id="ARBA00038092"/>
    </source>
</evidence>
<sequence>MMKRGRGTRVVGKKVLERTVKLNCATVAVWFCKENGRERRNSNRDDDLCSIVAVGSYEHSRGERKGEDEEEVQRGKEEERIGQVTLFRCSRGKSEEEEEEISFDACGELDATSSARCGGAFDLKFGNASKSEGGKVELAMACANNCLEVFEMMEDGDADVDEDVNRGKQLVRLKPTGRFECRFGGIGLCTSAAWSYRDKSIVATGDDGAAVVVDYERAMMMASPGGGSDGGEGDNSQVLFRVENAHADAIWASSFLDGSEDVFFTGGDDCKLIKHDLREMVRSNGDEEGDRSSAFAYPSQTSQNFRFEKNPAFGAGVTSIESKGDFLYVGSYDGACRAFDVRKSLKEPMWISRGNDDGKEEDGEKEGEEEASIWRVRLHPNFSSAATKREGKIALASMKAGCRVISSLDGSTVGTYRNGHDDDKVVYGCDWAFFNEEEGEEEEEGFVSCSFYDRRIHVWTL</sequence>